<dbReference type="InterPro" id="IPR001471">
    <property type="entry name" value="AP2/ERF_dom"/>
</dbReference>
<dbReference type="AlphaFoldDB" id="A0AAV1XLS3"/>
<comment type="caution">
    <text evidence="8">The sequence shown here is derived from an EMBL/GenBank/DDBJ whole genome shotgun (WGS) entry which is preliminary data.</text>
</comment>
<protein>
    <recommendedName>
        <fullName evidence="7">AP2/ERF domain-containing protein</fullName>
    </recommendedName>
</protein>
<name>A0AAV1XLS3_LUPLU</name>
<proteinExistence type="predicted"/>
<accession>A0AAV1XLS3</accession>
<sequence length="768" mass="83694">MDDSNSWLNFIPFSPVHPSLSPQFQESQSHNPFSLGISVDDNMESLFQNYDWTQINSPCNNEISKDADFLDVRSTENQSDLIAVNEIQSHDSDYFFTNKNEAVMPTQNSVVAANSSNQEYQENNANNNMQSLSMGNGGDKDSTSETNGDNSTRNNVEATSRRTSQNSTQRKSIYRGVTRHISTGRYEAHLWDRSSIKDGQPKKGYQGGYDTAEKAARAYDLAALKYWGESTTTNFPIGNYEKELEEMKNMTTKDFVATIKRKSSGFSRGASMYRGVTRHYQKGKWQAKLGRVGGGKDLYLGTFNAARAYDIAALKFKGPKAMTNFDISHYDVKAIIEGRTLPIKGGASKRLLGYMNMGSSSSVVDNNASDSNQWNYDGAGFIGNNNGLVLMTSNSSSSLMDNNGGDSNHWNYNGAGFIGNNNGLVLMTSNSSSSLMDNNGGDSNHWNYNGAGFIGNNIGLVEMTSNSYSSLIHNNGGDSNHWNYNGAGFIGNNNGLAEMASNSYPSLIHNNGGDSNHWNYNGAGFIGNNNGLVEMASNSHPSLIHNNGGDSNHWNYNGTGFIGNNNGLVQMTSNSYSSLIDNHGGDSNHWNYNGTGFIGNHSNDLVEMTSYSMHNNGGDSNHWNYNGADFIGNNNGLNGGDSTHWNYNGAGFIGNNNGLVEMTSNSSSSFTDRNGGDSNHWNYKGTTFIGNNNNDLVEMTSNSFSSLIDNNNGLGDSNNGLFGLALNSSLNDKDELSPMVDNNIATKGYSGWLMDSINDSNVAFTKWQ</sequence>
<evidence type="ECO:0000256" key="6">
    <source>
        <dbReference type="SAM" id="MobiDB-lite"/>
    </source>
</evidence>
<evidence type="ECO:0000256" key="2">
    <source>
        <dbReference type="ARBA" id="ARBA00023015"/>
    </source>
</evidence>
<organism evidence="8 9">
    <name type="scientific">Lupinus luteus</name>
    <name type="common">European yellow lupine</name>
    <dbReference type="NCBI Taxonomy" id="3873"/>
    <lineage>
        <taxon>Eukaryota</taxon>
        <taxon>Viridiplantae</taxon>
        <taxon>Streptophyta</taxon>
        <taxon>Embryophyta</taxon>
        <taxon>Tracheophyta</taxon>
        <taxon>Spermatophyta</taxon>
        <taxon>Magnoliopsida</taxon>
        <taxon>eudicotyledons</taxon>
        <taxon>Gunneridae</taxon>
        <taxon>Pentapetalae</taxon>
        <taxon>rosids</taxon>
        <taxon>fabids</taxon>
        <taxon>Fabales</taxon>
        <taxon>Fabaceae</taxon>
        <taxon>Papilionoideae</taxon>
        <taxon>50 kb inversion clade</taxon>
        <taxon>genistoids sensu lato</taxon>
        <taxon>core genistoids</taxon>
        <taxon>Genisteae</taxon>
        <taxon>Lupinus</taxon>
    </lineage>
</organism>
<keyword evidence="4" id="KW-0804">Transcription</keyword>
<dbReference type="CDD" id="cd00018">
    <property type="entry name" value="AP2"/>
    <property type="match status" value="2"/>
</dbReference>
<dbReference type="EMBL" id="CAXHTB010000016">
    <property type="protein sequence ID" value="CAL0322125.1"/>
    <property type="molecule type" value="Genomic_DNA"/>
</dbReference>
<feature type="domain" description="AP2/ERF" evidence="7">
    <location>
        <begin position="272"/>
        <end position="326"/>
    </location>
</feature>
<dbReference type="Proteomes" id="UP001497480">
    <property type="component" value="Unassembled WGS sequence"/>
</dbReference>
<evidence type="ECO:0000256" key="1">
    <source>
        <dbReference type="ARBA" id="ARBA00004123"/>
    </source>
</evidence>
<dbReference type="SMART" id="SM00380">
    <property type="entry name" value="AP2"/>
    <property type="match status" value="2"/>
</dbReference>
<dbReference type="InterPro" id="IPR036955">
    <property type="entry name" value="AP2/ERF_dom_sf"/>
</dbReference>
<dbReference type="GO" id="GO:0003700">
    <property type="term" value="F:DNA-binding transcription factor activity"/>
    <property type="evidence" value="ECO:0007669"/>
    <property type="project" value="InterPro"/>
</dbReference>
<dbReference type="InterPro" id="IPR016177">
    <property type="entry name" value="DNA-bd_dom_sf"/>
</dbReference>
<evidence type="ECO:0000256" key="5">
    <source>
        <dbReference type="ARBA" id="ARBA00023242"/>
    </source>
</evidence>
<keyword evidence="5" id="KW-0539">Nucleus</keyword>
<feature type="region of interest" description="Disordered" evidence="6">
    <location>
        <begin position="127"/>
        <end position="178"/>
    </location>
</feature>
<gene>
    <name evidence="8" type="ORF">LLUT_LOCUS23185</name>
</gene>
<dbReference type="PANTHER" id="PTHR32467:SF22">
    <property type="entry name" value="AP2-LIKE ETHYLENE-RESPONSIVE TRANSCRIPTION FACTOR PLT2"/>
    <property type="match status" value="1"/>
</dbReference>
<dbReference type="PROSITE" id="PS51032">
    <property type="entry name" value="AP2_ERF"/>
    <property type="match status" value="2"/>
</dbReference>
<dbReference type="GO" id="GO:0005634">
    <property type="term" value="C:nucleus"/>
    <property type="evidence" value="ECO:0007669"/>
    <property type="project" value="UniProtKB-SubCell"/>
</dbReference>
<keyword evidence="9" id="KW-1185">Reference proteome</keyword>
<reference evidence="8 9" key="1">
    <citation type="submission" date="2024-03" db="EMBL/GenBank/DDBJ databases">
        <authorList>
            <person name="Martinez-Hernandez J."/>
        </authorList>
    </citation>
    <scope>NUCLEOTIDE SEQUENCE [LARGE SCALE GENOMIC DNA]</scope>
</reference>
<keyword evidence="2" id="KW-0805">Transcription regulation</keyword>
<evidence type="ECO:0000313" key="8">
    <source>
        <dbReference type="EMBL" id="CAL0322125.1"/>
    </source>
</evidence>
<dbReference type="PANTHER" id="PTHR32467">
    <property type="entry name" value="AP2-LIKE ETHYLENE-RESPONSIVE TRANSCRIPTION FACTOR"/>
    <property type="match status" value="1"/>
</dbReference>
<dbReference type="Gene3D" id="3.30.730.10">
    <property type="entry name" value="AP2/ERF domain"/>
    <property type="match status" value="2"/>
</dbReference>
<dbReference type="SUPFAM" id="SSF54171">
    <property type="entry name" value="DNA-binding domain"/>
    <property type="match status" value="2"/>
</dbReference>
<keyword evidence="3" id="KW-0238">DNA-binding</keyword>
<evidence type="ECO:0000259" key="7">
    <source>
        <dbReference type="PROSITE" id="PS51032"/>
    </source>
</evidence>
<feature type="domain" description="AP2/ERF" evidence="7">
    <location>
        <begin position="173"/>
        <end position="236"/>
    </location>
</feature>
<evidence type="ECO:0000256" key="4">
    <source>
        <dbReference type="ARBA" id="ARBA00023163"/>
    </source>
</evidence>
<evidence type="ECO:0000256" key="3">
    <source>
        <dbReference type="ARBA" id="ARBA00023125"/>
    </source>
</evidence>
<dbReference type="Pfam" id="PF00847">
    <property type="entry name" value="AP2"/>
    <property type="match status" value="1"/>
</dbReference>
<dbReference type="GO" id="GO:0003677">
    <property type="term" value="F:DNA binding"/>
    <property type="evidence" value="ECO:0007669"/>
    <property type="project" value="UniProtKB-KW"/>
</dbReference>
<evidence type="ECO:0000313" key="9">
    <source>
        <dbReference type="Proteomes" id="UP001497480"/>
    </source>
</evidence>
<feature type="compositionally biased region" description="Polar residues" evidence="6">
    <location>
        <begin position="144"/>
        <end position="171"/>
    </location>
</feature>
<comment type="subcellular location">
    <subcellularLocation>
        <location evidence="1">Nucleus</location>
    </subcellularLocation>
</comment>